<dbReference type="GO" id="GO:0006281">
    <property type="term" value="P:DNA repair"/>
    <property type="evidence" value="ECO:0007669"/>
    <property type="project" value="InterPro"/>
</dbReference>
<dbReference type="InterPro" id="IPR004610">
    <property type="entry name" value="RecJ"/>
</dbReference>
<gene>
    <name evidence="9" type="primary">recJ</name>
    <name evidence="9" type="ORF">RZN69_15885</name>
</gene>
<comment type="similarity">
    <text evidence="1">Belongs to the RecJ family.</text>
</comment>
<feature type="domain" description="DDH" evidence="6">
    <location>
        <begin position="87"/>
        <end position="245"/>
    </location>
</feature>
<proteinExistence type="inferred from homology"/>
<evidence type="ECO:0000259" key="8">
    <source>
        <dbReference type="Pfam" id="PF17768"/>
    </source>
</evidence>
<dbReference type="Gene3D" id="3.90.1640.30">
    <property type="match status" value="1"/>
</dbReference>
<keyword evidence="4" id="KW-0378">Hydrolase</keyword>
<organism evidence="9 10">
    <name type="scientific">Rubellicoccus peritrichatus</name>
    <dbReference type="NCBI Taxonomy" id="3080537"/>
    <lineage>
        <taxon>Bacteria</taxon>
        <taxon>Pseudomonadati</taxon>
        <taxon>Verrucomicrobiota</taxon>
        <taxon>Opitutia</taxon>
        <taxon>Puniceicoccales</taxon>
        <taxon>Cerasicoccaceae</taxon>
        <taxon>Rubellicoccus</taxon>
    </lineage>
</organism>
<dbReference type="Proteomes" id="UP001304300">
    <property type="component" value="Chromosome"/>
</dbReference>
<keyword evidence="10" id="KW-1185">Reference proteome</keyword>
<evidence type="ECO:0000256" key="3">
    <source>
        <dbReference type="ARBA" id="ARBA00022722"/>
    </source>
</evidence>
<evidence type="ECO:0000256" key="1">
    <source>
        <dbReference type="ARBA" id="ARBA00005915"/>
    </source>
</evidence>
<dbReference type="InterPro" id="IPR001667">
    <property type="entry name" value="DDH_dom"/>
</dbReference>
<dbReference type="InterPro" id="IPR051673">
    <property type="entry name" value="SSDNA_exonuclease_RecJ"/>
</dbReference>
<dbReference type="EMBL" id="CP136920">
    <property type="protein sequence ID" value="WOO40101.1"/>
    <property type="molecule type" value="Genomic_DNA"/>
</dbReference>
<evidence type="ECO:0000313" key="10">
    <source>
        <dbReference type="Proteomes" id="UP001304300"/>
    </source>
</evidence>
<feature type="domain" description="DHHA1" evidence="7">
    <location>
        <begin position="364"/>
        <end position="457"/>
    </location>
</feature>
<dbReference type="GO" id="GO:0008409">
    <property type="term" value="F:5'-3' exonuclease activity"/>
    <property type="evidence" value="ECO:0007669"/>
    <property type="project" value="InterPro"/>
</dbReference>
<dbReference type="PANTHER" id="PTHR30255:SF2">
    <property type="entry name" value="SINGLE-STRANDED-DNA-SPECIFIC EXONUCLEASE RECJ"/>
    <property type="match status" value="1"/>
</dbReference>
<dbReference type="Pfam" id="PF17768">
    <property type="entry name" value="RecJ_OB"/>
    <property type="match status" value="1"/>
</dbReference>
<evidence type="ECO:0000256" key="2">
    <source>
        <dbReference type="ARBA" id="ARBA00019841"/>
    </source>
</evidence>
<keyword evidence="5 9" id="KW-0269">Exonuclease</keyword>
<accession>A0AAQ3L6V4</accession>
<dbReference type="NCBIfam" id="TIGR00644">
    <property type="entry name" value="recJ"/>
    <property type="match status" value="1"/>
</dbReference>
<evidence type="ECO:0000256" key="5">
    <source>
        <dbReference type="ARBA" id="ARBA00022839"/>
    </source>
</evidence>
<dbReference type="SUPFAM" id="SSF64182">
    <property type="entry name" value="DHH phosphoesterases"/>
    <property type="match status" value="1"/>
</dbReference>
<protein>
    <recommendedName>
        <fullName evidence="2">Single-stranded-DNA-specific exonuclease RecJ</fullName>
    </recommendedName>
</protein>
<dbReference type="InterPro" id="IPR003156">
    <property type="entry name" value="DHHA1_dom"/>
</dbReference>
<evidence type="ECO:0000256" key="4">
    <source>
        <dbReference type="ARBA" id="ARBA00022801"/>
    </source>
</evidence>
<dbReference type="GO" id="GO:0003676">
    <property type="term" value="F:nucleic acid binding"/>
    <property type="evidence" value="ECO:0007669"/>
    <property type="project" value="InterPro"/>
</dbReference>
<dbReference type="InterPro" id="IPR038763">
    <property type="entry name" value="DHH_sf"/>
</dbReference>
<dbReference type="InterPro" id="IPR041122">
    <property type="entry name" value="RecJ_OB"/>
</dbReference>
<evidence type="ECO:0000313" key="9">
    <source>
        <dbReference type="EMBL" id="WOO40101.1"/>
    </source>
</evidence>
<dbReference type="GO" id="GO:0006310">
    <property type="term" value="P:DNA recombination"/>
    <property type="evidence" value="ECO:0007669"/>
    <property type="project" value="InterPro"/>
</dbReference>
<dbReference type="Pfam" id="PF01368">
    <property type="entry name" value="DHH"/>
    <property type="match status" value="1"/>
</dbReference>
<dbReference type="KEGG" id="puo:RZN69_15885"/>
<dbReference type="AlphaFoldDB" id="A0AAQ3L6V4"/>
<evidence type="ECO:0000259" key="6">
    <source>
        <dbReference type="Pfam" id="PF01368"/>
    </source>
</evidence>
<feature type="domain" description="RecJ OB" evidence="8">
    <location>
        <begin position="475"/>
        <end position="574"/>
    </location>
</feature>
<evidence type="ECO:0000259" key="7">
    <source>
        <dbReference type="Pfam" id="PF02272"/>
    </source>
</evidence>
<dbReference type="Gene3D" id="3.10.310.30">
    <property type="match status" value="1"/>
</dbReference>
<dbReference type="PANTHER" id="PTHR30255">
    <property type="entry name" value="SINGLE-STRANDED-DNA-SPECIFIC EXONUCLEASE RECJ"/>
    <property type="match status" value="1"/>
</dbReference>
<reference evidence="9 10" key="1">
    <citation type="submission" date="2023-10" db="EMBL/GenBank/DDBJ databases">
        <title>Rubellicoccus peritrichatus gen. nov., sp. nov., isolated from an algae of coral reef tank.</title>
        <authorList>
            <person name="Luo J."/>
        </authorList>
    </citation>
    <scope>NUCLEOTIDE SEQUENCE [LARGE SCALE GENOMIC DNA]</scope>
    <source>
        <strain evidence="9 10">CR14</strain>
    </source>
</reference>
<dbReference type="RefSeq" id="WP_317832209.1">
    <property type="nucleotide sequence ID" value="NZ_CP136920.1"/>
</dbReference>
<name>A0AAQ3L6V4_9BACT</name>
<keyword evidence="3" id="KW-0540">Nuclease</keyword>
<sequence length="581" mass="63466">MSDKKPGKTNIHWRYSAPKQSIVDQLVSGMDVSPVVASLLCRAGVTEVEAANRFLHPRLAHLDNPFRITNLDKAVDRLIRAMRDGERIGIVGDYDVDGVTSTVLLVSILRLFGVFPKYLVPRRLEEGYGLSAAALERLIADEEPELLVALDCGTNSVEEVAGLRAKGIDVVIIDHHQSKDAIPSDCILVNPHVNDGEDEPWRNLCTVGLVFKVVHGLTKRLRDEEDETALELKLKDYLDLVALGTIADLVPLTGENRIFTRFGLHRLQQTPRPGIRALLDVAGLSPDQDLTTPDVSFRIGPRINASGRMADAAVPVELLLGDDYGSCILAARELDAANRERQGIERAIFQEALEQAKGFSADSSGIVVYGSEWHPGVVGIVAGRLAREFRRPAIVLGSEGSLAKGSGRSIAGICLQRILTDCDRILGSWGGHSMAVGVSLDVEKLESFRAAFSEAVESYVGDGGFPDLEIDIAAWIESNEVGDELLGQLDLLHPFGQENPTPVFALSSIKLAEPPTCFGQNHCRFKIHGARGQRIFVVGWNSAENLPPVDQPIDLALRLMWNYWNGSRSPRAEVVAWRPVA</sequence>
<dbReference type="Pfam" id="PF02272">
    <property type="entry name" value="DHHA1"/>
    <property type="match status" value="1"/>
</dbReference>